<dbReference type="EMBL" id="LSCR01000007">
    <property type="protein sequence ID" value="KXB35024.1"/>
    <property type="molecule type" value="Genomic_DNA"/>
</dbReference>
<gene>
    <name evidence="2" type="ORF">HMPREF3192_00637</name>
</gene>
<sequence length="119" mass="13867">MYVVNENDFEYRFGNSGPKYLMKGPRMNYAVVQFQPGEDFHAHYHHIMEENFHIMQGKVDIVVDGVLHTLSAGDFIHIEPDEVHYVANPYDEPMIMISTLAPHQDSDKIEVENPEYDRL</sequence>
<organism evidence="2 3">
    <name type="scientific">Atopobium deltae</name>
    <dbReference type="NCBI Taxonomy" id="1393034"/>
    <lineage>
        <taxon>Bacteria</taxon>
        <taxon>Bacillati</taxon>
        <taxon>Actinomycetota</taxon>
        <taxon>Coriobacteriia</taxon>
        <taxon>Coriobacteriales</taxon>
        <taxon>Atopobiaceae</taxon>
        <taxon>Atopobium</taxon>
    </lineage>
</organism>
<name>A0A133XVR3_9ACTN</name>
<dbReference type="AlphaFoldDB" id="A0A133XVR3"/>
<dbReference type="Pfam" id="PF07883">
    <property type="entry name" value="Cupin_2"/>
    <property type="match status" value="1"/>
</dbReference>
<dbReference type="PANTHER" id="PTHR43346:SF1">
    <property type="entry name" value="QUERCETIN 2,3-DIOXYGENASE-RELATED"/>
    <property type="match status" value="1"/>
</dbReference>
<comment type="caution">
    <text evidence="2">The sequence shown here is derived from an EMBL/GenBank/DDBJ whole genome shotgun (WGS) entry which is preliminary data.</text>
</comment>
<proteinExistence type="predicted"/>
<evidence type="ECO:0000313" key="2">
    <source>
        <dbReference type="EMBL" id="KXB35024.1"/>
    </source>
</evidence>
<accession>A0A133XVR3</accession>
<evidence type="ECO:0000259" key="1">
    <source>
        <dbReference type="Pfam" id="PF07883"/>
    </source>
</evidence>
<dbReference type="InterPro" id="IPR052538">
    <property type="entry name" value="Flavonoid_dioxygenase-like"/>
</dbReference>
<dbReference type="PATRIC" id="fig|1393034.3.peg.618"/>
<protein>
    <submittedName>
        <fullName evidence="2">Cupin domain protein</fullName>
    </submittedName>
</protein>
<dbReference type="SUPFAM" id="SSF51182">
    <property type="entry name" value="RmlC-like cupins"/>
    <property type="match status" value="1"/>
</dbReference>
<dbReference type="InterPro" id="IPR011051">
    <property type="entry name" value="RmlC_Cupin_sf"/>
</dbReference>
<dbReference type="InterPro" id="IPR013096">
    <property type="entry name" value="Cupin_2"/>
</dbReference>
<reference evidence="3" key="1">
    <citation type="submission" date="2016-01" db="EMBL/GenBank/DDBJ databases">
        <authorList>
            <person name="Mitreva M."/>
            <person name="Pepin K.H."/>
            <person name="Mihindukulasuriya K.A."/>
            <person name="Fulton R."/>
            <person name="Fronick C."/>
            <person name="O'Laughlin M."/>
            <person name="Miner T."/>
            <person name="Herter B."/>
            <person name="Rosa B.A."/>
            <person name="Cordes M."/>
            <person name="Tomlinson C."/>
            <person name="Wollam A."/>
            <person name="Palsikar V.B."/>
            <person name="Mardis E.R."/>
            <person name="Wilson R.K."/>
        </authorList>
    </citation>
    <scope>NUCLEOTIDE SEQUENCE [LARGE SCALE GENOMIC DNA]</scope>
    <source>
        <strain evidence="3">DNF00019</strain>
    </source>
</reference>
<dbReference type="InterPro" id="IPR014710">
    <property type="entry name" value="RmlC-like_jellyroll"/>
</dbReference>
<feature type="domain" description="Cupin type-2" evidence="1">
    <location>
        <begin position="31"/>
        <end position="98"/>
    </location>
</feature>
<keyword evidence="3" id="KW-1185">Reference proteome</keyword>
<dbReference type="Proteomes" id="UP000070675">
    <property type="component" value="Unassembled WGS sequence"/>
</dbReference>
<dbReference type="STRING" id="1393034.HMPREF3192_00637"/>
<dbReference type="PANTHER" id="PTHR43346">
    <property type="entry name" value="LIGAND BINDING DOMAIN PROTEIN, PUTATIVE (AFU_ORTHOLOGUE AFUA_6G14370)-RELATED"/>
    <property type="match status" value="1"/>
</dbReference>
<evidence type="ECO:0000313" key="3">
    <source>
        <dbReference type="Proteomes" id="UP000070675"/>
    </source>
</evidence>
<dbReference type="OrthoDB" id="5243731at2"/>
<dbReference type="RefSeq" id="WP_066305097.1">
    <property type="nucleotide sequence ID" value="NZ_KQ959487.1"/>
</dbReference>
<dbReference type="Gene3D" id="2.60.120.10">
    <property type="entry name" value="Jelly Rolls"/>
    <property type="match status" value="1"/>
</dbReference>